<dbReference type="AlphaFoldDB" id="A0A897MVB2"/>
<proteinExistence type="predicted"/>
<dbReference type="EMBL" id="CP064786">
    <property type="protein sequence ID" value="QSG03003.1"/>
    <property type="molecule type" value="Genomic_DNA"/>
</dbReference>
<evidence type="ECO:0000256" key="1">
    <source>
        <dbReference type="SAM" id="MobiDB-lite"/>
    </source>
</evidence>
<feature type="compositionally biased region" description="Acidic residues" evidence="1">
    <location>
        <begin position="49"/>
        <end position="58"/>
    </location>
</feature>
<protein>
    <submittedName>
        <fullName evidence="2">Uncharacterized protein</fullName>
    </submittedName>
</protein>
<keyword evidence="3" id="KW-1185">Reference proteome</keyword>
<evidence type="ECO:0000313" key="2">
    <source>
        <dbReference type="EMBL" id="QSG03003.1"/>
    </source>
</evidence>
<gene>
    <name evidence="2" type="ORF">AArcS_1793</name>
</gene>
<name>A0A897MVB2_9EURY</name>
<organism evidence="2 3">
    <name type="scientific">Natranaeroarchaeum sulfidigenes</name>
    <dbReference type="NCBI Taxonomy" id="2784880"/>
    <lineage>
        <taxon>Archaea</taxon>
        <taxon>Methanobacteriati</taxon>
        <taxon>Methanobacteriota</taxon>
        <taxon>Stenosarchaea group</taxon>
        <taxon>Halobacteria</taxon>
        <taxon>Halobacteriales</taxon>
        <taxon>Natronoarchaeaceae</taxon>
        <taxon>Natranaeroarchaeum</taxon>
    </lineage>
</organism>
<feature type="region of interest" description="Disordered" evidence="1">
    <location>
        <begin position="35"/>
        <end position="58"/>
    </location>
</feature>
<dbReference type="Proteomes" id="UP000663586">
    <property type="component" value="Chromosome"/>
</dbReference>
<sequence>MNRQHFPSDVNTANLNLRLMPKWLSESERERIAEFAATPKYKRDPEMLAPDDDEEDDE</sequence>
<reference evidence="2" key="1">
    <citation type="submission" date="2020-11" db="EMBL/GenBank/DDBJ databases">
        <title>Carbohydrate-dependent, anaerobic sulfur respiration: A novel catabolism in halophilic archaea.</title>
        <authorList>
            <person name="Sorokin D.Y."/>
            <person name="Messina E."/>
            <person name="Smedile F."/>
            <person name="La Cono V."/>
            <person name="Hallsworth J.E."/>
            <person name="Yakimov M.M."/>
        </authorList>
    </citation>
    <scope>NUCLEOTIDE SEQUENCE</scope>
    <source>
        <strain evidence="2">AArc-S</strain>
    </source>
</reference>
<dbReference type="KEGG" id="hara:AArcS_1793"/>
<accession>A0A897MVB2</accession>
<evidence type="ECO:0000313" key="3">
    <source>
        <dbReference type="Proteomes" id="UP000663586"/>
    </source>
</evidence>